<accession>A0AAP0C6G4</accession>
<evidence type="ECO:0000313" key="7">
    <source>
        <dbReference type="Proteomes" id="UP001418222"/>
    </source>
</evidence>
<proteinExistence type="predicted"/>
<dbReference type="PANTHER" id="PTHR31060:SF32">
    <property type="entry name" value="BTB_POZ DOMAIN PLANT PROTEIN"/>
    <property type="match status" value="1"/>
</dbReference>
<feature type="region of interest" description="Disordered" evidence="4">
    <location>
        <begin position="20"/>
        <end position="68"/>
    </location>
</feature>
<evidence type="ECO:0000256" key="2">
    <source>
        <dbReference type="ARBA" id="ARBA00004906"/>
    </source>
</evidence>
<feature type="domain" description="BTB" evidence="5">
    <location>
        <begin position="119"/>
        <end position="187"/>
    </location>
</feature>
<evidence type="ECO:0000256" key="4">
    <source>
        <dbReference type="SAM" id="MobiDB-lite"/>
    </source>
</evidence>
<dbReference type="InterPro" id="IPR058039">
    <property type="entry name" value="At3g05675-like_ankyrin"/>
</dbReference>
<dbReference type="PANTHER" id="PTHR31060">
    <property type="entry name" value="OSJNBA0011J08.25 PROTEIN-RELATED"/>
    <property type="match status" value="1"/>
</dbReference>
<sequence>MAAAAESLLKSGEVSTMIRQGFLSPSSPPFDPSRFSPHLSSSPFSSPPPPSSSCTSLTSSFSSEHRSPAIQPTTLLEMIGKEEITQRSLPSEHHTEKRFRLQERITKVLSGKRTNWGPCDVELSVSSGDGFCFSMEVHSCVLAARSRFFAERLGRRGGVVEICECDEVEVYVEVVAMMYCGDLRRRLCSEGAKRVLSLLKVSAAIMFDAGVASCLERLEAIPWSVDEEEVVCTLSQLQLGYPVTEVLQRVLVESSSSSRADAIFLRLLATILQSKDEKARKDMKALMLGLLREDSDQTAERLDVSRETIYHLCHKCLSSLLHSLTAAAMLDESQRHDRSTLMADIAREADNIQWLLEILISKKMADEFVVLWAEQTELAGLRGKIPSIFRYEISRITAQLCVALGKGEVLVTKETRFAVLRTWLDALYDDFGWMKRACRGFDKRMVEDGLSQMILTLSMAQQQALLLRWFDRFLKKGDECPNIQRAFEVWWRRAFLRRFRARGMQDSSLLEIVVCDPSAGNSNWD</sequence>
<dbReference type="EMBL" id="JBBWWQ010000001">
    <property type="protein sequence ID" value="KAK8958030.1"/>
    <property type="molecule type" value="Genomic_DNA"/>
</dbReference>
<keyword evidence="3" id="KW-0833">Ubl conjugation pathway</keyword>
<dbReference type="Proteomes" id="UP001418222">
    <property type="component" value="Unassembled WGS sequence"/>
</dbReference>
<dbReference type="CDD" id="cd18186">
    <property type="entry name" value="BTB_POZ_ZBTB_KLHL-like"/>
    <property type="match status" value="1"/>
</dbReference>
<organism evidence="6 7">
    <name type="scientific">Platanthera zijinensis</name>
    <dbReference type="NCBI Taxonomy" id="2320716"/>
    <lineage>
        <taxon>Eukaryota</taxon>
        <taxon>Viridiplantae</taxon>
        <taxon>Streptophyta</taxon>
        <taxon>Embryophyta</taxon>
        <taxon>Tracheophyta</taxon>
        <taxon>Spermatophyta</taxon>
        <taxon>Magnoliopsida</taxon>
        <taxon>Liliopsida</taxon>
        <taxon>Asparagales</taxon>
        <taxon>Orchidaceae</taxon>
        <taxon>Orchidoideae</taxon>
        <taxon>Orchideae</taxon>
        <taxon>Orchidinae</taxon>
        <taxon>Platanthera</taxon>
    </lineage>
</organism>
<evidence type="ECO:0000259" key="5">
    <source>
        <dbReference type="PROSITE" id="PS50097"/>
    </source>
</evidence>
<keyword evidence="7" id="KW-1185">Reference proteome</keyword>
<name>A0AAP0C6G4_9ASPA</name>
<dbReference type="PROSITE" id="PS50097">
    <property type="entry name" value="BTB"/>
    <property type="match status" value="1"/>
</dbReference>
<feature type="compositionally biased region" description="Low complexity" evidence="4">
    <location>
        <begin position="52"/>
        <end position="62"/>
    </location>
</feature>
<comment type="pathway">
    <text evidence="2">Protein modification; protein ubiquitination.</text>
</comment>
<dbReference type="Gene3D" id="3.30.710.10">
    <property type="entry name" value="Potassium Channel Kv1.1, Chain A"/>
    <property type="match status" value="1"/>
</dbReference>
<comment type="function">
    <text evidence="1">May act as a substrate-specific adapter of an E3 ubiquitin-protein ligase complex (CUL3-RBX1-BTB) which mediates the ubiquitination and subsequent proteasomal degradation of target proteins.</text>
</comment>
<dbReference type="InterPro" id="IPR000210">
    <property type="entry name" value="BTB/POZ_dom"/>
</dbReference>
<evidence type="ECO:0000313" key="6">
    <source>
        <dbReference type="EMBL" id="KAK8958030.1"/>
    </source>
</evidence>
<reference evidence="6 7" key="1">
    <citation type="journal article" date="2022" name="Nat. Plants">
        <title>Genomes of leafy and leafless Platanthera orchids illuminate the evolution of mycoheterotrophy.</title>
        <authorList>
            <person name="Li M.H."/>
            <person name="Liu K.W."/>
            <person name="Li Z."/>
            <person name="Lu H.C."/>
            <person name="Ye Q.L."/>
            <person name="Zhang D."/>
            <person name="Wang J.Y."/>
            <person name="Li Y.F."/>
            <person name="Zhong Z.M."/>
            <person name="Liu X."/>
            <person name="Yu X."/>
            <person name="Liu D.K."/>
            <person name="Tu X.D."/>
            <person name="Liu B."/>
            <person name="Hao Y."/>
            <person name="Liao X.Y."/>
            <person name="Jiang Y.T."/>
            <person name="Sun W.H."/>
            <person name="Chen J."/>
            <person name="Chen Y.Q."/>
            <person name="Ai Y."/>
            <person name="Zhai J.W."/>
            <person name="Wu S.S."/>
            <person name="Zhou Z."/>
            <person name="Hsiao Y.Y."/>
            <person name="Wu W.L."/>
            <person name="Chen Y.Y."/>
            <person name="Lin Y.F."/>
            <person name="Hsu J.L."/>
            <person name="Li C.Y."/>
            <person name="Wang Z.W."/>
            <person name="Zhao X."/>
            <person name="Zhong W.Y."/>
            <person name="Ma X.K."/>
            <person name="Ma L."/>
            <person name="Huang J."/>
            <person name="Chen G.Z."/>
            <person name="Huang M.Z."/>
            <person name="Huang L."/>
            <person name="Peng D.H."/>
            <person name="Luo Y.B."/>
            <person name="Zou S.Q."/>
            <person name="Chen S.P."/>
            <person name="Lan S."/>
            <person name="Tsai W.C."/>
            <person name="Van de Peer Y."/>
            <person name="Liu Z.J."/>
        </authorList>
    </citation>
    <scope>NUCLEOTIDE SEQUENCE [LARGE SCALE GENOMIC DNA]</scope>
    <source>
        <strain evidence="6">Lor287</strain>
    </source>
</reference>
<gene>
    <name evidence="6" type="ORF">KSP39_PZI001231</name>
</gene>
<dbReference type="Pfam" id="PF25553">
    <property type="entry name" value="BTB-POZ_ANK-like"/>
    <property type="match status" value="1"/>
</dbReference>
<dbReference type="AlphaFoldDB" id="A0AAP0C6G4"/>
<dbReference type="InterPro" id="IPR038920">
    <property type="entry name" value="At3g05675-like"/>
</dbReference>
<protein>
    <submittedName>
        <fullName evidence="6">BTB/POZ domain-containing protein</fullName>
    </submittedName>
</protein>
<evidence type="ECO:0000256" key="3">
    <source>
        <dbReference type="ARBA" id="ARBA00022786"/>
    </source>
</evidence>
<evidence type="ECO:0000256" key="1">
    <source>
        <dbReference type="ARBA" id="ARBA00002668"/>
    </source>
</evidence>
<feature type="compositionally biased region" description="Low complexity" evidence="4">
    <location>
        <begin position="32"/>
        <end position="44"/>
    </location>
</feature>
<comment type="caution">
    <text evidence="6">The sequence shown here is derived from an EMBL/GenBank/DDBJ whole genome shotgun (WGS) entry which is preliminary data.</text>
</comment>
<dbReference type="InterPro" id="IPR011333">
    <property type="entry name" value="SKP1/BTB/POZ_sf"/>
</dbReference>